<dbReference type="SUPFAM" id="SSF88723">
    <property type="entry name" value="PIN domain-like"/>
    <property type="match status" value="1"/>
</dbReference>
<sequence>MQKVLLDTNKIINILKGNKQDVSWFTEQCNKEHILFFTTPLIRHEVLRFYDYSDSNAIEYKRAEQFLSALEIINIDKNITDIATDIFRYERTRYSERYQKQPDGTEKRLDKYNFDTMYVASAMCFDLEITSNDGDIPKILGLYSEMIDWKEKNI</sequence>
<proteinExistence type="predicted"/>
<protein>
    <recommendedName>
        <fullName evidence="1">PIN domain-containing protein</fullName>
    </recommendedName>
</protein>
<reference evidence="2 3" key="1">
    <citation type="submission" date="2014-07" db="EMBL/GenBank/DDBJ databases">
        <title>Chaperone-usher fimbriae in a diverse selection of Gallibacterium genomes.</title>
        <authorList>
            <person name="Kudirkiene E."/>
            <person name="Bager R.J."/>
            <person name="Johnson T.J."/>
            <person name="Bojesen A.M."/>
        </authorList>
    </citation>
    <scope>NUCLEOTIDE SEQUENCE [LARGE SCALE GENOMIC DNA]</scope>
    <source>
        <strain evidence="2 3">4895</strain>
    </source>
</reference>
<organism evidence="2 3">
    <name type="scientific">Gallibacterium anatis 4895</name>
    <dbReference type="NCBI Taxonomy" id="1396510"/>
    <lineage>
        <taxon>Bacteria</taxon>
        <taxon>Pseudomonadati</taxon>
        <taxon>Pseudomonadota</taxon>
        <taxon>Gammaproteobacteria</taxon>
        <taxon>Pasteurellales</taxon>
        <taxon>Pasteurellaceae</taxon>
        <taxon>Gallibacterium</taxon>
    </lineage>
</organism>
<dbReference type="InterPro" id="IPR029060">
    <property type="entry name" value="PIN-like_dom_sf"/>
</dbReference>
<evidence type="ECO:0000259" key="1">
    <source>
        <dbReference type="Pfam" id="PF01850"/>
    </source>
</evidence>
<dbReference type="RefSeq" id="WP_021461236.1">
    <property type="nucleotide sequence ID" value="NZ_JPJQ01000030.1"/>
</dbReference>
<dbReference type="Proteomes" id="UP000030554">
    <property type="component" value="Unassembled WGS sequence"/>
</dbReference>
<evidence type="ECO:0000313" key="3">
    <source>
        <dbReference type="Proteomes" id="UP000030554"/>
    </source>
</evidence>
<dbReference type="Gene3D" id="3.40.50.1010">
    <property type="entry name" value="5'-nuclease"/>
    <property type="match status" value="1"/>
</dbReference>
<dbReference type="Pfam" id="PF01850">
    <property type="entry name" value="PIN"/>
    <property type="match status" value="1"/>
</dbReference>
<dbReference type="EMBL" id="JPJQ01000030">
    <property type="protein sequence ID" value="KGQ61820.1"/>
    <property type="molecule type" value="Genomic_DNA"/>
</dbReference>
<comment type="caution">
    <text evidence="2">The sequence shown here is derived from an EMBL/GenBank/DDBJ whole genome shotgun (WGS) entry which is preliminary data.</text>
</comment>
<accession>A0A0A3A440</accession>
<feature type="domain" description="PIN" evidence="1">
    <location>
        <begin position="4"/>
        <end position="138"/>
    </location>
</feature>
<dbReference type="AlphaFoldDB" id="A0A0A3A440"/>
<name>A0A0A3A440_9PAST</name>
<dbReference type="InterPro" id="IPR002716">
    <property type="entry name" value="PIN_dom"/>
</dbReference>
<evidence type="ECO:0000313" key="2">
    <source>
        <dbReference type="EMBL" id="KGQ61820.1"/>
    </source>
</evidence>
<gene>
    <name evidence="2" type="ORF">IO48_06770</name>
</gene>